<dbReference type="InterPro" id="IPR003959">
    <property type="entry name" value="ATPase_AAA_core"/>
</dbReference>
<dbReference type="InterPro" id="IPR027417">
    <property type="entry name" value="P-loop_NTPase"/>
</dbReference>
<evidence type="ECO:0000313" key="3">
    <source>
        <dbReference type="Proteomes" id="UP000887561"/>
    </source>
</evidence>
<organism evidence="3 4">
    <name type="scientific">Meloidogyne javanica</name>
    <name type="common">Root-knot nematode worm</name>
    <dbReference type="NCBI Taxonomy" id="6303"/>
    <lineage>
        <taxon>Eukaryota</taxon>
        <taxon>Metazoa</taxon>
        <taxon>Ecdysozoa</taxon>
        <taxon>Nematoda</taxon>
        <taxon>Chromadorea</taxon>
        <taxon>Rhabditida</taxon>
        <taxon>Tylenchina</taxon>
        <taxon>Tylenchomorpha</taxon>
        <taxon>Tylenchoidea</taxon>
        <taxon>Meloidogynidae</taxon>
        <taxon>Meloidogyninae</taxon>
        <taxon>Meloidogyne</taxon>
        <taxon>Meloidogyne incognita group</taxon>
    </lineage>
</organism>
<protein>
    <submittedName>
        <fullName evidence="4">ATPase AAA-type core domain-containing protein</fullName>
    </submittedName>
</protein>
<dbReference type="PANTHER" id="PTHR23389">
    <property type="entry name" value="CHROMOSOME TRANSMISSION FIDELITY FACTOR 18"/>
    <property type="match status" value="1"/>
</dbReference>
<dbReference type="SUPFAM" id="SSF52540">
    <property type="entry name" value="P-loop containing nucleoside triphosphate hydrolases"/>
    <property type="match status" value="1"/>
</dbReference>
<dbReference type="PANTHER" id="PTHR23389:SF6">
    <property type="entry name" value="REPLICATION FACTOR C SUBUNIT 1"/>
    <property type="match status" value="1"/>
</dbReference>
<dbReference type="CDD" id="cd00009">
    <property type="entry name" value="AAA"/>
    <property type="match status" value="1"/>
</dbReference>
<dbReference type="Pfam" id="PF00004">
    <property type="entry name" value="AAA"/>
    <property type="match status" value="1"/>
</dbReference>
<evidence type="ECO:0000259" key="2">
    <source>
        <dbReference type="Pfam" id="PF00004"/>
    </source>
</evidence>
<dbReference type="GO" id="GO:0003677">
    <property type="term" value="F:DNA binding"/>
    <property type="evidence" value="ECO:0007669"/>
    <property type="project" value="TreeGrafter"/>
</dbReference>
<sequence>MQGEKKKAVKKPFGPQADGSIFKAALLSGPPGIGKTTAAELCCNELGLSFVIMNASDVRNKAAIEKRSEQLVCNQMEQYCSKDR</sequence>
<accession>A0A915LYW0</accession>
<dbReference type="GO" id="GO:0005524">
    <property type="term" value="F:ATP binding"/>
    <property type="evidence" value="ECO:0007669"/>
    <property type="project" value="InterPro"/>
</dbReference>
<evidence type="ECO:0000313" key="4">
    <source>
        <dbReference type="WBParaSite" id="scaffold20089_cov159.g19403"/>
    </source>
</evidence>
<dbReference type="GO" id="GO:0005634">
    <property type="term" value="C:nucleus"/>
    <property type="evidence" value="ECO:0007669"/>
    <property type="project" value="TreeGrafter"/>
</dbReference>
<dbReference type="GO" id="GO:0016887">
    <property type="term" value="F:ATP hydrolysis activity"/>
    <property type="evidence" value="ECO:0007669"/>
    <property type="project" value="InterPro"/>
</dbReference>
<reference evidence="4" key="1">
    <citation type="submission" date="2022-11" db="UniProtKB">
        <authorList>
            <consortium name="WormBaseParasite"/>
        </authorList>
    </citation>
    <scope>IDENTIFICATION</scope>
</reference>
<dbReference type="Proteomes" id="UP000887561">
    <property type="component" value="Unplaced"/>
</dbReference>
<feature type="domain" description="ATPase AAA-type core" evidence="2">
    <location>
        <begin position="26"/>
        <end position="67"/>
    </location>
</feature>
<name>A0A915LYW0_MELJA</name>
<dbReference type="AlphaFoldDB" id="A0A915LYW0"/>
<dbReference type="WBParaSite" id="scaffold20089_cov159.g19403">
    <property type="protein sequence ID" value="scaffold20089_cov159.g19403"/>
    <property type="gene ID" value="scaffold20089_cov159.g19403"/>
</dbReference>
<proteinExistence type="predicted"/>
<keyword evidence="3" id="KW-1185">Reference proteome</keyword>
<evidence type="ECO:0000256" key="1">
    <source>
        <dbReference type="ARBA" id="ARBA00022705"/>
    </source>
</evidence>
<dbReference type="Gene3D" id="3.40.50.300">
    <property type="entry name" value="P-loop containing nucleotide triphosphate hydrolases"/>
    <property type="match status" value="1"/>
</dbReference>
<dbReference type="GO" id="GO:0006260">
    <property type="term" value="P:DNA replication"/>
    <property type="evidence" value="ECO:0007669"/>
    <property type="project" value="UniProtKB-KW"/>
</dbReference>
<keyword evidence="1" id="KW-0235">DNA replication</keyword>